<evidence type="ECO:0000256" key="5">
    <source>
        <dbReference type="ARBA" id="ARBA00023136"/>
    </source>
</evidence>
<comment type="caution">
    <text evidence="9">The sequence shown here is derived from an EMBL/GenBank/DDBJ whole genome shotgun (WGS) entry which is preliminary data.</text>
</comment>
<protein>
    <recommendedName>
        <fullName evidence="8">Major facilitator superfamily (MFS) profile domain-containing protein</fullName>
    </recommendedName>
</protein>
<evidence type="ECO:0000256" key="3">
    <source>
        <dbReference type="ARBA" id="ARBA00022692"/>
    </source>
</evidence>
<feature type="transmembrane region" description="Helical" evidence="7">
    <location>
        <begin position="372"/>
        <end position="392"/>
    </location>
</feature>
<dbReference type="InterPro" id="IPR036259">
    <property type="entry name" value="MFS_trans_sf"/>
</dbReference>
<evidence type="ECO:0000256" key="2">
    <source>
        <dbReference type="ARBA" id="ARBA00022448"/>
    </source>
</evidence>
<dbReference type="PROSITE" id="PS50850">
    <property type="entry name" value="MFS"/>
    <property type="match status" value="1"/>
</dbReference>
<feature type="domain" description="Major facilitator superfamily (MFS) profile" evidence="8">
    <location>
        <begin position="48"/>
        <end position="464"/>
    </location>
</feature>
<feature type="transmembrane region" description="Helical" evidence="7">
    <location>
        <begin position="437"/>
        <end position="459"/>
    </location>
</feature>
<dbReference type="AlphaFoldDB" id="A0A1J9QBW8"/>
<evidence type="ECO:0000313" key="9">
    <source>
        <dbReference type="EMBL" id="OJD25578.1"/>
    </source>
</evidence>
<dbReference type="InterPro" id="IPR011701">
    <property type="entry name" value="MFS"/>
</dbReference>
<sequence length="786" mass="88554">MAQASEVDHEKRGDSSSREEQIEIAEADANEAIAVNEKALIRKVDWRLLPILGALYAIALIDRVNISNARVAGMHMELELYIGSRYTIALLVFFIPYFIFELPSNMVLRKVGSANWLAFIAFAWGSFMLGQGFVNSYEALTSLRFLLGFFEAGFFPGCVYLISCWYVRYEMQTRLAAFYLFSVLVGGFSAILAYGLMQMEGLQGYLGWRWIFIIEGLITQVVGIVSWFLIIDFPDKAQKTGFLTEREADFIKNRIEKDRADALNDPLTWAKCGEHLKDGKLWAFALMFMSTTTPAYAFAYFSPAIIQGMGYSGGIANLLSAPPVIFAVISAYSFALLGDKYRLRAPIIVAQCIIGIIGLMITAYHPKAGVRYFGIFLGTAGCQGNVPAILAYQSNNIRMQSKRSVGSALQIGFGAIGGIIASTTFREVDAPKFIPGLWTTTGLQLLILALLSFTTFHFWRRNKQVDAGTATKPIEGLEGFKYTLLSRKRQRLEHPSETPHRQLKKQKLSQYYWDNLSKVWSTKSAIKELDRRNSPQGPFRKVHRPITRQFTKLKHRATFYFAPDILRDCLPGRLKEIERFSRLGGPDLSDLRNYPVLQPMSSKSSSHRRKRRVESPPASTTGNTKTTTKTSSTLVYSRNFQQNLINHGVYPPEHRYRNGEKPLKPNNWIEINEMLARSRASFFPSKFSEKCFEDFREADAYASKEKPVTVSVIPILDGDISDLKCVGGDYLFGNLAPLTDGTLASARPDHFYGSRPEQLNRQIRNELSSQIVPSTQDDLPIAPNFF</sequence>
<gene>
    <name evidence="9" type="ORF">ACJ73_03055</name>
</gene>
<evidence type="ECO:0000256" key="6">
    <source>
        <dbReference type="SAM" id="MobiDB-lite"/>
    </source>
</evidence>
<keyword evidence="4 7" id="KW-1133">Transmembrane helix</keyword>
<feature type="region of interest" description="Disordered" evidence="6">
    <location>
        <begin position="1"/>
        <end position="20"/>
    </location>
</feature>
<name>A0A1J9QBW8_9EURO</name>
<feature type="transmembrane region" description="Helical" evidence="7">
    <location>
        <begin position="176"/>
        <end position="196"/>
    </location>
</feature>
<feature type="region of interest" description="Disordered" evidence="6">
    <location>
        <begin position="591"/>
        <end position="633"/>
    </location>
</feature>
<feature type="transmembrane region" description="Helical" evidence="7">
    <location>
        <begin position="145"/>
        <end position="167"/>
    </location>
</feature>
<keyword evidence="3 7" id="KW-0812">Transmembrane</keyword>
<feature type="transmembrane region" description="Helical" evidence="7">
    <location>
        <begin position="114"/>
        <end position="133"/>
    </location>
</feature>
<dbReference type="PANTHER" id="PTHR43791:SF3">
    <property type="entry name" value="MAJOR FACILITATOR SUPERFAMILY (MFS) PROFILE DOMAIN-CONTAINING PROTEIN"/>
    <property type="match status" value="1"/>
</dbReference>
<evidence type="ECO:0000313" key="10">
    <source>
        <dbReference type="Proteomes" id="UP000242791"/>
    </source>
</evidence>
<accession>A0A1J9QBW8</accession>
<dbReference type="PANTHER" id="PTHR43791">
    <property type="entry name" value="PERMEASE-RELATED"/>
    <property type="match status" value="1"/>
</dbReference>
<dbReference type="OrthoDB" id="3639251at2759"/>
<evidence type="ECO:0000256" key="7">
    <source>
        <dbReference type="SAM" id="Phobius"/>
    </source>
</evidence>
<organism evidence="9 10">
    <name type="scientific">Blastomyces percursus</name>
    <dbReference type="NCBI Taxonomy" id="1658174"/>
    <lineage>
        <taxon>Eukaryota</taxon>
        <taxon>Fungi</taxon>
        <taxon>Dikarya</taxon>
        <taxon>Ascomycota</taxon>
        <taxon>Pezizomycotina</taxon>
        <taxon>Eurotiomycetes</taxon>
        <taxon>Eurotiomycetidae</taxon>
        <taxon>Onygenales</taxon>
        <taxon>Ajellomycetaceae</taxon>
        <taxon>Blastomyces</taxon>
    </lineage>
</organism>
<feature type="transmembrane region" description="Helical" evidence="7">
    <location>
        <begin position="86"/>
        <end position="102"/>
    </location>
</feature>
<dbReference type="GO" id="GO:0022857">
    <property type="term" value="F:transmembrane transporter activity"/>
    <property type="evidence" value="ECO:0007669"/>
    <property type="project" value="InterPro"/>
</dbReference>
<dbReference type="Gene3D" id="1.20.1250.20">
    <property type="entry name" value="MFS general substrate transporter like domains"/>
    <property type="match status" value="2"/>
</dbReference>
<dbReference type="InterPro" id="IPR020846">
    <property type="entry name" value="MFS_dom"/>
</dbReference>
<reference evidence="9 10" key="1">
    <citation type="submission" date="2015-08" db="EMBL/GenBank/DDBJ databases">
        <title>Emmonsia species relationships and genome sequence.</title>
        <authorList>
            <person name="Cuomo C.A."/>
            <person name="Schwartz I.S."/>
            <person name="Kenyon C."/>
            <person name="De Hoog G.S."/>
            <person name="Govender N.P."/>
            <person name="Botha A."/>
            <person name="Moreno L."/>
            <person name="De Vries M."/>
            <person name="Munoz J.F."/>
            <person name="Stielow J.B."/>
        </authorList>
    </citation>
    <scope>NUCLEOTIDE SEQUENCE [LARGE SCALE GENOMIC DNA]</scope>
    <source>
        <strain evidence="9 10">EI222</strain>
    </source>
</reference>
<feature type="transmembrane region" description="Helical" evidence="7">
    <location>
        <begin position="347"/>
        <end position="366"/>
    </location>
</feature>
<dbReference type="VEuPathDB" id="FungiDB:ACJ73_03055"/>
<dbReference type="SUPFAM" id="SSF103473">
    <property type="entry name" value="MFS general substrate transporter"/>
    <property type="match status" value="1"/>
</dbReference>
<dbReference type="FunFam" id="1.20.1250.20:FF:000018">
    <property type="entry name" value="MFS transporter permease"/>
    <property type="match status" value="1"/>
</dbReference>
<feature type="transmembrane region" description="Helical" evidence="7">
    <location>
        <begin position="208"/>
        <end position="230"/>
    </location>
</feature>
<evidence type="ECO:0000256" key="1">
    <source>
        <dbReference type="ARBA" id="ARBA00004141"/>
    </source>
</evidence>
<dbReference type="FunFam" id="1.20.1250.20:FF:000013">
    <property type="entry name" value="MFS general substrate transporter"/>
    <property type="match status" value="1"/>
</dbReference>
<evidence type="ECO:0000259" key="8">
    <source>
        <dbReference type="PROSITE" id="PS50850"/>
    </source>
</evidence>
<feature type="transmembrane region" description="Helical" evidence="7">
    <location>
        <begin position="281"/>
        <end position="302"/>
    </location>
</feature>
<feature type="transmembrane region" description="Helical" evidence="7">
    <location>
        <begin position="48"/>
        <end position="66"/>
    </location>
</feature>
<dbReference type="GO" id="GO:0016020">
    <property type="term" value="C:membrane"/>
    <property type="evidence" value="ECO:0007669"/>
    <property type="project" value="UniProtKB-SubCell"/>
</dbReference>
<comment type="subcellular location">
    <subcellularLocation>
        <location evidence="1">Membrane</location>
        <topology evidence="1">Multi-pass membrane protein</topology>
    </subcellularLocation>
</comment>
<keyword evidence="10" id="KW-1185">Reference proteome</keyword>
<dbReference type="EMBL" id="LGTZ01000351">
    <property type="protein sequence ID" value="OJD25578.1"/>
    <property type="molecule type" value="Genomic_DNA"/>
</dbReference>
<feature type="transmembrane region" description="Helical" evidence="7">
    <location>
        <begin position="314"/>
        <end position="335"/>
    </location>
</feature>
<keyword evidence="2" id="KW-0813">Transport</keyword>
<keyword evidence="5 7" id="KW-0472">Membrane</keyword>
<feature type="transmembrane region" description="Helical" evidence="7">
    <location>
        <begin position="404"/>
        <end position="425"/>
    </location>
</feature>
<dbReference type="Pfam" id="PF07690">
    <property type="entry name" value="MFS_1"/>
    <property type="match status" value="1"/>
</dbReference>
<evidence type="ECO:0000256" key="4">
    <source>
        <dbReference type="ARBA" id="ARBA00022989"/>
    </source>
</evidence>
<dbReference type="Proteomes" id="UP000242791">
    <property type="component" value="Unassembled WGS sequence"/>
</dbReference>
<feature type="compositionally biased region" description="Low complexity" evidence="6">
    <location>
        <begin position="619"/>
        <end position="633"/>
    </location>
</feature>
<proteinExistence type="predicted"/>